<dbReference type="Pfam" id="PF00106">
    <property type="entry name" value="adh_short"/>
    <property type="match status" value="1"/>
</dbReference>
<feature type="region of interest" description="Disordered" evidence="3">
    <location>
        <begin position="288"/>
        <end position="408"/>
    </location>
</feature>
<feature type="region of interest" description="Disordered" evidence="3">
    <location>
        <begin position="1"/>
        <end position="37"/>
    </location>
</feature>
<accession>A0A9P9BV67</accession>
<dbReference type="GO" id="GO:0016491">
    <property type="term" value="F:oxidoreductase activity"/>
    <property type="evidence" value="ECO:0007669"/>
    <property type="project" value="UniProtKB-KW"/>
</dbReference>
<feature type="compositionally biased region" description="Low complexity" evidence="3">
    <location>
        <begin position="318"/>
        <end position="334"/>
    </location>
</feature>
<sequence>MSSPPAATGPPQTTTESQFQEQDQPVPPRDPTATNNSPRVWFISSACSPLVVRLIRRLLAHGDYVAACLPSHELEDPIRSLDFRTLVAECKSSDREDRAGWRDRIRSIQADGRSMGQCGAAVAEAIDMFGRIDILLCCNSEAIIGTVEELAASPAARNLVQDQFETIFFSQVNLIKACLPTLRAQHNGHVILLTSIGGHIGTPEMSINTAATWAIEGFCDSLAYEIAPFNIRLTIVQPHKEISMLTNRIVFAPPLRATSSRASQHNTDGHMSVPSVRSMLTRVLNLDPETALPSPSAGNGGDDDGDDDNDDEDDDEGTATAGTPPSHTSSAAASPLSESENTAQQGQPSQHQQATSSSISSSSSSSAPQRQQAAQPQPQTNTSRPSGSKSSTTTTTSSNSTNASNTTTASESIIYRYPRLPEASLDTLVNETVTALIAIGGHENPPARHIVGFEGAEAVKEKLRTVTEELEDFVEASIAVDITESEDFGGGGGGGGRLSVGGVGGAGFSDERRGGGGGGGGMGASVGAGGRATTADGMMGGYGGGGGEHMDWDGGSLW</sequence>
<dbReference type="InterPro" id="IPR051911">
    <property type="entry name" value="SDR_oxidoreductase"/>
</dbReference>
<dbReference type="Proteomes" id="UP000756346">
    <property type="component" value="Unassembled WGS sequence"/>
</dbReference>
<comment type="similarity">
    <text evidence="1">Belongs to the short-chain dehydrogenases/reductases (SDR) family.</text>
</comment>
<dbReference type="SUPFAM" id="SSF51735">
    <property type="entry name" value="NAD(P)-binding Rossmann-fold domains"/>
    <property type="match status" value="1"/>
</dbReference>
<evidence type="ECO:0000256" key="3">
    <source>
        <dbReference type="SAM" id="MobiDB-lite"/>
    </source>
</evidence>
<dbReference type="Gene3D" id="3.40.50.720">
    <property type="entry name" value="NAD(P)-binding Rossmann-like Domain"/>
    <property type="match status" value="1"/>
</dbReference>
<dbReference type="PANTHER" id="PTHR43976:SF16">
    <property type="entry name" value="SHORT-CHAIN DEHYDROGENASE_REDUCTASE FAMILY PROTEIN"/>
    <property type="match status" value="1"/>
</dbReference>
<dbReference type="OrthoDB" id="1933717at2759"/>
<feature type="compositionally biased region" description="Low complexity" evidence="3">
    <location>
        <begin position="1"/>
        <end position="15"/>
    </location>
</feature>
<evidence type="ECO:0000313" key="4">
    <source>
        <dbReference type="EMBL" id="KAH7033012.1"/>
    </source>
</evidence>
<dbReference type="InterPro" id="IPR002347">
    <property type="entry name" value="SDR_fam"/>
</dbReference>
<dbReference type="InterPro" id="IPR036291">
    <property type="entry name" value="NAD(P)-bd_dom_sf"/>
</dbReference>
<dbReference type="AlphaFoldDB" id="A0A9P9BV67"/>
<keyword evidence="5" id="KW-1185">Reference proteome</keyword>
<name>A0A9P9BV67_9PEZI</name>
<protein>
    <submittedName>
        <fullName evidence="4">Uncharacterized protein</fullName>
    </submittedName>
</protein>
<proteinExistence type="inferred from homology"/>
<dbReference type="RefSeq" id="XP_046013844.1">
    <property type="nucleotide sequence ID" value="XM_046156650.1"/>
</dbReference>
<comment type="caution">
    <text evidence="4">The sequence shown here is derived from an EMBL/GenBank/DDBJ whole genome shotgun (WGS) entry which is preliminary data.</text>
</comment>
<dbReference type="EMBL" id="JAGTJQ010000004">
    <property type="protein sequence ID" value="KAH7033012.1"/>
    <property type="molecule type" value="Genomic_DNA"/>
</dbReference>
<evidence type="ECO:0000256" key="1">
    <source>
        <dbReference type="ARBA" id="ARBA00006484"/>
    </source>
</evidence>
<dbReference type="PANTHER" id="PTHR43976">
    <property type="entry name" value="SHORT CHAIN DEHYDROGENASE"/>
    <property type="match status" value="1"/>
</dbReference>
<feature type="compositionally biased region" description="Acidic residues" evidence="3">
    <location>
        <begin position="301"/>
        <end position="317"/>
    </location>
</feature>
<feature type="compositionally biased region" description="Low complexity" evidence="3">
    <location>
        <begin position="344"/>
        <end position="408"/>
    </location>
</feature>
<evidence type="ECO:0000313" key="5">
    <source>
        <dbReference type="Proteomes" id="UP000756346"/>
    </source>
</evidence>
<gene>
    <name evidence="4" type="ORF">B0I36DRAFT_348138</name>
</gene>
<organism evidence="4 5">
    <name type="scientific">Microdochium trichocladiopsis</name>
    <dbReference type="NCBI Taxonomy" id="1682393"/>
    <lineage>
        <taxon>Eukaryota</taxon>
        <taxon>Fungi</taxon>
        <taxon>Dikarya</taxon>
        <taxon>Ascomycota</taxon>
        <taxon>Pezizomycotina</taxon>
        <taxon>Sordariomycetes</taxon>
        <taxon>Xylariomycetidae</taxon>
        <taxon>Xylariales</taxon>
        <taxon>Microdochiaceae</taxon>
        <taxon>Microdochium</taxon>
    </lineage>
</organism>
<evidence type="ECO:0000256" key="2">
    <source>
        <dbReference type="ARBA" id="ARBA00023002"/>
    </source>
</evidence>
<keyword evidence="2" id="KW-0560">Oxidoreductase</keyword>
<dbReference type="GeneID" id="70186196"/>
<reference evidence="4" key="1">
    <citation type="journal article" date="2021" name="Nat. Commun.">
        <title>Genetic determinants of endophytism in the Arabidopsis root mycobiome.</title>
        <authorList>
            <person name="Mesny F."/>
            <person name="Miyauchi S."/>
            <person name="Thiergart T."/>
            <person name="Pickel B."/>
            <person name="Atanasova L."/>
            <person name="Karlsson M."/>
            <person name="Huettel B."/>
            <person name="Barry K.W."/>
            <person name="Haridas S."/>
            <person name="Chen C."/>
            <person name="Bauer D."/>
            <person name="Andreopoulos W."/>
            <person name="Pangilinan J."/>
            <person name="LaButti K."/>
            <person name="Riley R."/>
            <person name="Lipzen A."/>
            <person name="Clum A."/>
            <person name="Drula E."/>
            <person name="Henrissat B."/>
            <person name="Kohler A."/>
            <person name="Grigoriev I.V."/>
            <person name="Martin F.M."/>
            <person name="Hacquard S."/>
        </authorList>
    </citation>
    <scope>NUCLEOTIDE SEQUENCE</scope>
    <source>
        <strain evidence="4">MPI-CAGE-CH-0230</strain>
    </source>
</reference>